<accession>A0AA38FFL0</accession>
<dbReference type="AlphaFoldDB" id="A0AA38FFL0"/>
<comment type="caution">
    <text evidence="2">The sequence shown here is derived from an EMBL/GenBank/DDBJ whole genome shotgun (WGS) entry which is preliminary data.</text>
</comment>
<keyword evidence="1" id="KW-0175">Coiled coil</keyword>
<keyword evidence="3" id="KW-1185">Reference proteome</keyword>
<dbReference type="EMBL" id="JAHRHJ020000009">
    <property type="protein sequence ID" value="KAH9300473.1"/>
    <property type="molecule type" value="Genomic_DNA"/>
</dbReference>
<gene>
    <name evidence="2" type="ORF">KI387_012056</name>
</gene>
<evidence type="ECO:0000313" key="2">
    <source>
        <dbReference type="EMBL" id="KAH9300473.1"/>
    </source>
</evidence>
<organism evidence="2 3">
    <name type="scientific">Taxus chinensis</name>
    <name type="common">Chinese yew</name>
    <name type="synonym">Taxus wallichiana var. chinensis</name>
    <dbReference type="NCBI Taxonomy" id="29808"/>
    <lineage>
        <taxon>Eukaryota</taxon>
        <taxon>Viridiplantae</taxon>
        <taxon>Streptophyta</taxon>
        <taxon>Embryophyta</taxon>
        <taxon>Tracheophyta</taxon>
        <taxon>Spermatophyta</taxon>
        <taxon>Pinopsida</taxon>
        <taxon>Pinidae</taxon>
        <taxon>Conifers II</taxon>
        <taxon>Cupressales</taxon>
        <taxon>Taxaceae</taxon>
        <taxon>Taxus</taxon>
    </lineage>
</organism>
<name>A0AA38FFL0_TAXCH</name>
<feature type="non-terminal residue" evidence="2">
    <location>
        <position position="170"/>
    </location>
</feature>
<evidence type="ECO:0000256" key="1">
    <source>
        <dbReference type="SAM" id="Coils"/>
    </source>
</evidence>
<protein>
    <submittedName>
        <fullName evidence="2">Uncharacterized protein</fullName>
    </submittedName>
</protein>
<evidence type="ECO:0000313" key="3">
    <source>
        <dbReference type="Proteomes" id="UP000824469"/>
    </source>
</evidence>
<dbReference type="Proteomes" id="UP000824469">
    <property type="component" value="Unassembled WGS sequence"/>
</dbReference>
<reference evidence="2 3" key="1">
    <citation type="journal article" date="2021" name="Nat. Plants">
        <title>The Taxus genome provides insights into paclitaxel biosynthesis.</title>
        <authorList>
            <person name="Xiong X."/>
            <person name="Gou J."/>
            <person name="Liao Q."/>
            <person name="Li Y."/>
            <person name="Zhou Q."/>
            <person name="Bi G."/>
            <person name="Li C."/>
            <person name="Du R."/>
            <person name="Wang X."/>
            <person name="Sun T."/>
            <person name="Guo L."/>
            <person name="Liang H."/>
            <person name="Lu P."/>
            <person name="Wu Y."/>
            <person name="Zhang Z."/>
            <person name="Ro D.K."/>
            <person name="Shang Y."/>
            <person name="Huang S."/>
            <person name="Yan J."/>
        </authorList>
    </citation>
    <scope>NUCLEOTIDE SEQUENCE [LARGE SCALE GENOMIC DNA]</scope>
    <source>
        <strain evidence="2">Ta-2019</strain>
    </source>
</reference>
<proteinExistence type="predicted"/>
<feature type="non-terminal residue" evidence="2">
    <location>
        <position position="1"/>
    </location>
</feature>
<feature type="coiled-coil region" evidence="1">
    <location>
        <begin position="20"/>
        <end position="47"/>
    </location>
</feature>
<sequence length="170" mass="19191">TQVTMGTSSESLQGEALSAVDALCKKLQEAKEEKRILKEKNKHLLQALQNMGNAPPMTSADPPEVLSQEKINEYAKIGEQGATVSTWREQILKDSEEVITKFTELYQNIDQENKELQEIAGPISEELDHARLQHETFQKMLDCPVDDLLKFGIFDHPRAPNKVLAALDYR</sequence>